<dbReference type="EMBL" id="VDEP01000138">
    <property type="protein sequence ID" value="KAA1129064.1"/>
    <property type="molecule type" value="Genomic_DNA"/>
</dbReference>
<dbReference type="AlphaFoldDB" id="A0A5B0RX37"/>
<feature type="compositionally biased region" description="Basic residues" evidence="1">
    <location>
        <begin position="1"/>
        <end position="12"/>
    </location>
</feature>
<proteinExistence type="predicted"/>
<gene>
    <name evidence="2" type="ORF">PGTUg99_027316</name>
</gene>
<organism evidence="2 3">
    <name type="scientific">Puccinia graminis f. sp. tritici</name>
    <dbReference type="NCBI Taxonomy" id="56615"/>
    <lineage>
        <taxon>Eukaryota</taxon>
        <taxon>Fungi</taxon>
        <taxon>Dikarya</taxon>
        <taxon>Basidiomycota</taxon>
        <taxon>Pucciniomycotina</taxon>
        <taxon>Pucciniomycetes</taxon>
        <taxon>Pucciniales</taxon>
        <taxon>Pucciniaceae</taxon>
        <taxon>Puccinia</taxon>
    </lineage>
</organism>
<accession>A0A5B0RX37</accession>
<comment type="caution">
    <text evidence="2">The sequence shown here is derived from an EMBL/GenBank/DDBJ whole genome shotgun (WGS) entry which is preliminary data.</text>
</comment>
<reference evidence="2 3" key="1">
    <citation type="submission" date="2019-05" db="EMBL/GenBank/DDBJ databases">
        <title>Emergence of the Ug99 lineage of the wheat stem rust pathogen through somatic hybridization.</title>
        <authorList>
            <person name="Li F."/>
            <person name="Upadhyaya N.M."/>
            <person name="Sperschneider J."/>
            <person name="Matny O."/>
            <person name="Nguyen-Phuc H."/>
            <person name="Mago R."/>
            <person name="Raley C."/>
            <person name="Miller M.E."/>
            <person name="Silverstein K.A.T."/>
            <person name="Henningsen E."/>
            <person name="Hirsch C.D."/>
            <person name="Visser B."/>
            <person name="Pretorius Z.A."/>
            <person name="Steffenson B.J."/>
            <person name="Schwessinger B."/>
            <person name="Dodds P.N."/>
            <person name="Figueroa M."/>
        </authorList>
    </citation>
    <scope>NUCLEOTIDE SEQUENCE [LARGE SCALE GENOMIC DNA]</scope>
    <source>
        <strain evidence="2 3">Ug99</strain>
    </source>
</reference>
<feature type="region of interest" description="Disordered" evidence="1">
    <location>
        <begin position="1"/>
        <end position="99"/>
    </location>
</feature>
<evidence type="ECO:0000313" key="2">
    <source>
        <dbReference type="EMBL" id="KAA1129064.1"/>
    </source>
</evidence>
<feature type="compositionally biased region" description="Basic and acidic residues" evidence="1">
    <location>
        <begin position="35"/>
        <end position="46"/>
    </location>
</feature>
<dbReference type="Proteomes" id="UP000325313">
    <property type="component" value="Unassembled WGS sequence"/>
</dbReference>
<evidence type="ECO:0000256" key="1">
    <source>
        <dbReference type="SAM" id="MobiDB-lite"/>
    </source>
</evidence>
<name>A0A5B0RX37_PUCGR</name>
<evidence type="ECO:0000313" key="3">
    <source>
        <dbReference type="Proteomes" id="UP000325313"/>
    </source>
</evidence>
<protein>
    <submittedName>
        <fullName evidence="2">Uncharacterized protein</fullName>
    </submittedName>
</protein>
<sequence>METRPAKVRPRAPSRGSVGDALRISRTVAAGKGGYGKEDPNQRPGEDETLPGANKTPPKGWSNRQTITLSQRRRRRVEERRGVGEMRDGGNEVKQGPQFSEVLPYPLGPGSWADQASARCTVPERSTSTALGRRRGARGFCHEGLVPHGHAITPAALPSQLHPFRTLL</sequence>
<feature type="compositionally biased region" description="Basic and acidic residues" evidence="1">
    <location>
        <begin position="76"/>
        <end position="91"/>
    </location>
</feature>